<dbReference type="Proteomes" id="UP000437748">
    <property type="component" value="Unassembled WGS sequence"/>
</dbReference>
<accession>A0A6N6VYU8</accession>
<keyword evidence="2" id="KW-0732">Signal</keyword>
<reference evidence="3 4" key="1">
    <citation type="submission" date="2019-10" db="EMBL/GenBank/DDBJ databases">
        <title>New species of Slilvanegrellaceae.</title>
        <authorList>
            <person name="Pitt A."/>
            <person name="Hahn M.W."/>
        </authorList>
    </citation>
    <scope>NUCLEOTIDE SEQUENCE [LARGE SCALE GENOMIC DNA]</scope>
    <source>
        <strain evidence="3 4">SP-Ram-0.45-NSY-1</strain>
    </source>
</reference>
<comment type="caution">
    <text evidence="3">The sequence shown here is derived from an EMBL/GenBank/DDBJ whole genome shotgun (WGS) entry which is preliminary data.</text>
</comment>
<evidence type="ECO:0000256" key="1">
    <source>
        <dbReference type="SAM" id="MobiDB-lite"/>
    </source>
</evidence>
<dbReference type="AlphaFoldDB" id="A0A6N6VYU8"/>
<evidence type="ECO:0000313" key="3">
    <source>
        <dbReference type="EMBL" id="KAB8040386.1"/>
    </source>
</evidence>
<feature type="chain" id="PRO_5027066137" description="Ig-like domain-containing protein" evidence="2">
    <location>
        <begin position="23"/>
        <end position="838"/>
    </location>
</feature>
<evidence type="ECO:0000313" key="4">
    <source>
        <dbReference type="Proteomes" id="UP000437748"/>
    </source>
</evidence>
<feature type="compositionally biased region" description="Basic and acidic residues" evidence="1">
    <location>
        <begin position="526"/>
        <end position="540"/>
    </location>
</feature>
<organism evidence="3 4">
    <name type="scientific">Silvanigrella paludirubra</name>
    <dbReference type="NCBI Taxonomy" id="2499159"/>
    <lineage>
        <taxon>Bacteria</taxon>
        <taxon>Pseudomonadati</taxon>
        <taxon>Bdellovibrionota</taxon>
        <taxon>Oligoflexia</taxon>
        <taxon>Silvanigrellales</taxon>
        <taxon>Silvanigrellaceae</taxon>
        <taxon>Silvanigrella</taxon>
    </lineage>
</organism>
<feature type="compositionally biased region" description="Basic and acidic residues" evidence="1">
    <location>
        <begin position="598"/>
        <end position="610"/>
    </location>
</feature>
<name>A0A6N6VYU8_9BACT</name>
<protein>
    <recommendedName>
        <fullName evidence="5">Ig-like domain-containing protein</fullName>
    </recommendedName>
</protein>
<feature type="region of interest" description="Disordered" evidence="1">
    <location>
        <begin position="513"/>
        <end position="636"/>
    </location>
</feature>
<feature type="signal peptide" evidence="2">
    <location>
        <begin position="1"/>
        <end position="22"/>
    </location>
</feature>
<feature type="compositionally biased region" description="Basic and acidic residues" evidence="1">
    <location>
        <begin position="549"/>
        <end position="564"/>
    </location>
</feature>
<keyword evidence="4" id="KW-1185">Reference proteome</keyword>
<dbReference type="OrthoDB" id="5289067at2"/>
<dbReference type="RefSeq" id="WP_153417900.1">
    <property type="nucleotide sequence ID" value="NZ_WFLM01000001.1"/>
</dbReference>
<evidence type="ECO:0000256" key="2">
    <source>
        <dbReference type="SAM" id="SignalP"/>
    </source>
</evidence>
<proteinExistence type="predicted"/>
<sequence length="838" mass="90539">MKNIFSLIYIAVVCLFTSFTYAQSLAPCSDCTPSAATIEIYAPNSTTSTFAPPSQYQTAGSIGKLVLTYPISISIPSGITFKHDPTQWGVAIGATTGNYLKYYQAATFSNGVTVTSDVGGFNTSTYKGSIKVTIDFTKANNILPNDIIGAISNGGIQFTPFYNGISTPGGTSFYWQADTGAMVNAPSISVKAQDSAFVVTLSAPSSLNAVEQATAGTLTATANPNTLSGYVIVYWLDKDANGKSTGCGASPGNWQFAMNSVSLKTASTTPYTCTYTPYQSSFMSGGSSSAIGCSSVAPSSLFATNSISLTGDLAAIPYTPGITNPSQISSDSNGTPSGCYNVVYVPGSQSSWSKGNISNGAIYGVMAWALNNAYDSSSKTLSPNYSLAHSNISYVTGISLPLASTDKSPNLPKTKDCFVVTAASGDINSDSVFYWRILRDTYLTPMGITPFYYKHAQVWANWLDENPKLKPAFNLFFEYSGKALYRLSGYAKKSGEFLESLLQKAGSIWNQEASAQEIPESPLQNEIKENPNIKTEEPTKQENLSNTNDKAKTEEPTKLEEPAKQENLSNSSDKTKTDESVKLEEPAKKENLSNTSDNSKEEDPAKKDVINKNIMPPSIDKPKKDKETYKSNAVSNKDKQPNYDLFLSGGILIPTDDKVYYDKYYNSQPTGHFEIGSNYLFWFGNFGLSTGILGRYLFNTSTSSTIMLGTQQTYTRKFYALTAEALLGIRYRNPSWSYIQPGIFVGVGGTRFREDASTDASNNTTNKPLGITQFSPIFEFGGNLDISLVPIFDVYPGELGILLTDILFRVSASYNVNPSQALSSTGLLLQGGFVFLLE</sequence>
<feature type="compositionally biased region" description="Basic and acidic residues" evidence="1">
    <location>
        <begin position="573"/>
        <end position="591"/>
    </location>
</feature>
<evidence type="ECO:0008006" key="5">
    <source>
        <dbReference type="Google" id="ProtNLM"/>
    </source>
</evidence>
<feature type="compositionally biased region" description="Basic and acidic residues" evidence="1">
    <location>
        <begin position="620"/>
        <end position="629"/>
    </location>
</feature>
<dbReference type="EMBL" id="WFLM01000001">
    <property type="protein sequence ID" value="KAB8040386.1"/>
    <property type="molecule type" value="Genomic_DNA"/>
</dbReference>
<gene>
    <name evidence="3" type="ORF">GCL60_00275</name>
</gene>